<name>A0AB34H695_ESCRO</name>
<evidence type="ECO:0000313" key="3">
    <source>
        <dbReference type="Proteomes" id="UP001159641"/>
    </source>
</evidence>
<proteinExistence type="predicted"/>
<dbReference type="EMBL" id="JAIQCJ010001995">
    <property type="protein sequence ID" value="KAJ8786210.1"/>
    <property type="molecule type" value="Genomic_DNA"/>
</dbReference>
<evidence type="ECO:0000256" key="1">
    <source>
        <dbReference type="SAM" id="MobiDB-lite"/>
    </source>
</evidence>
<sequence length="186" mass="19942">MSLSPPGLILVEPVSAGSVPTSTQKRCPPWTVERTLYSLCLHACHGAGSRQVLPDQSVSYLVSGDGVLAAKVLNLVLPNVSLGRIDSSTLSRNKTEKQNQPRRRSKQGEAASGEIRWGLCDVTVTASGTRHQPPTLCQEFETRELLAAYGPWKVERVPGIPVASPSSLGHEQSDSGFIVKFGLLAL</sequence>
<comment type="caution">
    <text evidence="2">The sequence shown here is derived from an EMBL/GenBank/DDBJ whole genome shotgun (WGS) entry which is preliminary data.</text>
</comment>
<organism evidence="2 3">
    <name type="scientific">Eschrichtius robustus</name>
    <name type="common">California gray whale</name>
    <name type="synonym">Eschrichtius gibbosus</name>
    <dbReference type="NCBI Taxonomy" id="9764"/>
    <lineage>
        <taxon>Eukaryota</taxon>
        <taxon>Metazoa</taxon>
        <taxon>Chordata</taxon>
        <taxon>Craniata</taxon>
        <taxon>Vertebrata</taxon>
        <taxon>Euteleostomi</taxon>
        <taxon>Mammalia</taxon>
        <taxon>Eutheria</taxon>
        <taxon>Laurasiatheria</taxon>
        <taxon>Artiodactyla</taxon>
        <taxon>Whippomorpha</taxon>
        <taxon>Cetacea</taxon>
        <taxon>Mysticeti</taxon>
        <taxon>Eschrichtiidae</taxon>
        <taxon>Eschrichtius</taxon>
    </lineage>
</organism>
<protein>
    <submittedName>
        <fullName evidence="2">Uncharacterized protein</fullName>
    </submittedName>
</protein>
<dbReference type="Proteomes" id="UP001159641">
    <property type="component" value="Unassembled WGS sequence"/>
</dbReference>
<gene>
    <name evidence="2" type="ORF">J1605_006430</name>
</gene>
<keyword evidence="3" id="KW-1185">Reference proteome</keyword>
<evidence type="ECO:0000313" key="2">
    <source>
        <dbReference type="EMBL" id="KAJ8786210.1"/>
    </source>
</evidence>
<feature type="region of interest" description="Disordered" evidence="1">
    <location>
        <begin position="88"/>
        <end position="112"/>
    </location>
</feature>
<dbReference type="AlphaFoldDB" id="A0AB34H695"/>
<reference evidence="2 3" key="1">
    <citation type="submission" date="2022-11" db="EMBL/GenBank/DDBJ databases">
        <title>Whole genome sequence of Eschrichtius robustus ER-17-0199.</title>
        <authorList>
            <person name="Bruniche-Olsen A."/>
            <person name="Black A.N."/>
            <person name="Fields C.J."/>
            <person name="Walden K."/>
            <person name="Dewoody J.A."/>
        </authorList>
    </citation>
    <scope>NUCLEOTIDE SEQUENCE [LARGE SCALE GENOMIC DNA]</scope>
    <source>
        <strain evidence="2">ER-17-0199</strain>
        <tissue evidence="2">Blubber</tissue>
    </source>
</reference>
<accession>A0AB34H695</accession>